<dbReference type="EMBL" id="JBHRTS010000003">
    <property type="protein sequence ID" value="MFC3193849.1"/>
    <property type="molecule type" value="Genomic_DNA"/>
</dbReference>
<dbReference type="InterPro" id="IPR011990">
    <property type="entry name" value="TPR-like_helical_dom_sf"/>
</dbReference>
<keyword evidence="2" id="KW-1003">Cell membrane</keyword>
<evidence type="ECO:0000259" key="10">
    <source>
        <dbReference type="Pfam" id="PF09976"/>
    </source>
</evidence>
<sequence>MAFEEYDDYEQEQLVKEWLNNNWLTIVAGIALGIGGLWGYGQWQNSNTQKNQAAATEFGQIEQVLAMDELTEAQSMINDYEANYGVNIYSIKARLSAAEKLVAAGDLAAAKTEYQAIIAAKPDKAIAEMTRIRLARLLVSEGEFTQASAELNLVQSKAYQTVVEEIVGDIHLAQGAIEKARDAYQLALNEGEGYSGRQIIEMKIADIKTAE</sequence>
<evidence type="ECO:0000256" key="9">
    <source>
        <dbReference type="SAM" id="Phobius"/>
    </source>
</evidence>
<dbReference type="RefSeq" id="WP_077411355.1">
    <property type="nucleotide sequence ID" value="NZ_JBHRTS010000003.1"/>
</dbReference>
<evidence type="ECO:0000256" key="1">
    <source>
        <dbReference type="ARBA" id="ARBA00004401"/>
    </source>
</evidence>
<gene>
    <name evidence="11" type="ORF">ACFODZ_06320</name>
</gene>
<feature type="transmembrane region" description="Helical" evidence="9">
    <location>
        <begin position="23"/>
        <end position="41"/>
    </location>
</feature>
<evidence type="ECO:0000313" key="12">
    <source>
        <dbReference type="Proteomes" id="UP001595533"/>
    </source>
</evidence>
<keyword evidence="4 9" id="KW-1133">Transmembrane helix</keyword>
<dbReference type="Proteomes" id="UP001595533">
    <property type="component" value="Unassembled WGS sequence"/>
</dbReference>
<dbReference type="PIRSF" id="PIRSF006170">
    <property type="entry name" value="YfgM"/>
    <property type="match status" value="1"/>
</dbReference>
<keyword evidence="3 9" id="KW-0812">Transmembrane</keyword>
<evidence type="ECO:0000256" key="8">
    <source>
        <dbReference type="ARBA" id="ARBA00024235"/>
    </source>
</evidence>
<evidence type="ECO:0000256" key="2">
    <source>
        <dbReference type="ARBA" id="ARBA00022475"/>
    </source>
</evidence>
<organism evidence="11 12">
    <name type="scientific">Marinicella sediminis</name>
    <dbReference type="NCBI Taxonomy" id="1792834"/>
    <lineage>
        <taxon>Bacteria</taxon>
        <taxon>Pseudomonadati</taxon>
        <taxon>Pseudomonadota</taxon>
        <taxon>Gammaproteobacteria</taxon>
        <taxon>Lysobacterales</taxon>
        <taxon>Marinicellaceae</taxon>
        <taxon>Marinicella</taxon>
    </lineage>
</organism>
<reference evidence="12" key="1">
    <citation type="journal article" date="2019" name="Int. J. Syst. Evol. Microbiol.">
        <title>The Global Catalogue of Microorganisms (GCM) 10K type strain sequencing project: providing services to taxonomists for standard genome sequencing and annotation.</title>
        <authorList>
            <consortium name="The Broad Institute Genomics Platform"/>
            <consortium name="The Broad Institute Genome Sequencing Center for Infectious Disease"/>
            <person name="Wu L."/>
            <person name="Ma J."/>
        </authorList>
    </citation>
    <scope>NUCLEOTIDE SEQUENCE [LARGE SCALE GENOMIC DNA]</scope>
    <source>
        <strain evidence="12">KCTC 42953</strain>
    </source>
</reference>
<dbReference type="PANTHER" id="PTHR38035:SF1">
    <property type="entry name" value="ANCILLARY SECYEG TRANSLOCON SUBUNIT"/>
    <property type="match status" value="1"/>
</dbReference>
<evidence type="ECO:0000256" key="5">
    <source>
        <dbReference type="ARBA" id="ARBA00023136"/>
    </source>
</evidence>
<evidence type="ECO:0000256" key="4">
    <source>
        <dbReference type="ARBA" id="ARBA00022989"/>
    </source>
</evidence>
<dbReference type="PANTHER" id="PTHR38035">
    <property type="entry name" value="UPF0070 PROTEIN YFGM"/>
    <property type="match status" value="1"/>
</dbReference>
<dbReference type="InterPro" id="IPR026039">
    <property type="entry name" value="YfgM"/>
</dbReference>
<dbReference type="Pfam" id="PF09976">
    <property type="entry name" value="TPR_21"/>
    <property type="match status" value="1"/>
</dbReference>
<proteinExistence type="inferred from homology"/>
<keyword evidence="6" id="KW-0143">Chaperone</keyword>
<evidence type="ECO:0000256" key="3">
    <source>
        <dbReference type="ARBA" id="ARBA00022692"/>
    </source>
</evidence>
<protein>
    <recommendedName>
        <fullName evidence="8">Ancillary SecYEG translocon subunit</fullName>
    </recommendedName>
</protein>
<keyword evidence="5 9" id="KW-0472">Membrane</keyword>
<evidence type="ECO:0000256" key="6">
    <source>
        <dbReference type="ARBA" id="ARBA00023186"/>
    </source>
</evidence>
<evidence type="ECO:0000313" key="11">
    <source>
        <dbReference type="EMBL" id="MFC3193849.1"/>
    </source>
</evidence>
<feature type="domain" description="Ancillary SecYEG translocon subunit/Cell division coordinator CpoB TPR" evidence="10">
    <location>
        <begin position="16"/>
        <end position="208"/>
    </location>
</feature>
<name>A0ABV7J6U8_9GAMM</name>
<dbReference type="InterPro" id="IPR018704">
    <property type="entry name" value="SecYEG/CpoB_TPR"/>
</dbReference>
<keyword evidence="12" id="KW-1185">Reference proteome</keyword>
<comment type="caution">
    <text evidence="11">The sequence shown here is derived from an EMBL/GenBank/DDBJ whole genome shotgun (WGS) entry which is preliminary data.</text>
</comment>
<comment type="similarity">
    <text evidence="7">Belongs to the YfgM family.</text>
</comment>
<evidence type="ECO:0000256" key="7">
    <source>
        <dbReference type="ARBA" id="ARBA00024197"/>
    </source>
</evidence>
<dbReference type="Gene3D" id="1.25.40.10">
    <property type="entry name" value="Tetratricopeptide repeat domain"/>
    <property type="match status" value="1"/>
</dbReference>
<dbReference type="SUPFAM" id="SSF48452">
    <property type="entry name" value="TPR-like"/>
    <property type="match status" value="1"/>
</dbReference>
<comment type="subcellular location">
    <subcellularLocation>
        <location evidence="1">Cell membrane</location>
        <topology evidence="1">Single-pass type II membrane protein</topology>
    </subcellularLocation>
</comment>
<accession>A0ABV7J6U8</accession>